<dbReference type="GO" id="GO:0006772">
    <property type="term" value="P:thiamine metabolic process"/>
    <property type="evidence" value="ECO:0007669"/>
    <property type="project" value="UniProtKB-UniRule"/>
</dbReference>
<evidence type="ECO:0000256" key="1">
    <source>
        <dbReference type="ARBA" id="ARBA00022679"/>
    </source>
</evidence>
<dbReference type="Proteomes" id="UP000238205">
    <property type="component" value="Unassembled WGS sequence"/>
</dbReference>
<dbReference type="InterPro" id="IPR006282">
    <property type="entry name" value="Thi_PPkinase"/>
</dbReference>
<dbReference type="GO" id="GO:0004788">
    <property type="term" value="F:thiamine diphosphokinase activity"/>
    <property type="evidence" value="ECO:0007669"/>
    <property type="project" value="UniProtKB-UniRule"/>
</dbReference>
<evidence type="ECO:0000313" key="7">
    <source>
        <dbReference type="EMBL" id="PRY83831.1"/>
    </source>
</evidence>
<organism evidence="7 8">
    <name type="scientific">Alkalibacterium olivapovliticus</name>
    <dbReference type="NCBI Taxonomy" id="99907"/>
    <lineage>
        <taxon>Bacteria</taxon>
        <taxon>Bacillati</taxon>
        <taxon>Bacillota</taxon>
        <taxon>Bacilli</taxon>
        <taxon>Lactobacillales</taxon>
        <taxon>Carnobacteriaceae</taxon>
        <taxon>Alkalibacterium</taxon>
    </lineage>
</organism>
<dbReference type="GO" id="GO:0009229">
    <property type="term" value="P:thiamine diphosphate biosynthetic process"/>
    <property type="evidence" value="ECO:0007669"/>
    <property type="project" value="InterPro"/>
</dbReference>
<dbReference type="InterPro" id="IPR053149">
    <property type="entry name" value="TPK"/>
</dbReference>
<sequence length="214" mass="24457">MINTVHIILGSPENDELKFNLMDNDRVIGVDRGAVLVLNKNSRLDLAIGDFDSVTSAELQDIKARAKDFRQFQPEKDDTDAEIALKWAEDLYDPETIVIHNWTGGRMDHLLNLLFFVYQPRFEKLIEKVVFKNSINTIRFYKEGHYVLEKEEGKYYLAIIGMTALKGLTIEDVKYPVDKLDTDYPVTLVSNEIIGDTCRVSLDEGLLAVIQSEK</sequence>
<dbReference type="InterPro" id="IPR007371">
    <property type="entry name" value="TPK_catalytic"/>
</dbReference>
<keyword evidence="4" id="KW-0067">ATP-binding</keyword>
<protein>
    <recommendedName>
        <fullName evidence="5">Thiamine diphosphokinase</fullName>
        <ecNumber evidence="5">2.7.6.2</ecNumber>
    </recommendedName>
</protein>
<dbReference type="Gene3D" id="3.40.50.10240">
    <property type="entry name" value="Thiamin pyrophosphokinase, catalytic domain"/>
    <property type="match status" value="1"/>
</dbReference>
<dbReference type="SMART" id="SM00983">
    <property type="entry name" value="TPK_B1_binding"/>
    <property type="match status" value="1"/>
</dbReference>
<evidence type="ECO:0000256" key="3">
    <source>
        <dbReference type="ARBA" id="ARBA00022777"/>
    </source>
</evidence>
<evidence type="ECO:0000256" key="2">
    <source>
        <dbReference type="ARBA" id="ARBA00022741"/>
    </source>
</evidence>
<comment type="caution">
    <text evidence="7">The sequence shown here is derived from an EMBL/GenBank/DDBJ whole genome shotgun (WGS) entry which is preliminary data.</text>
</comment>
<dbReference type="EC" id="2.7.6.2" evidence="5"/>
<keyword evidence="3 7" id="KW-0418">Kinase</keyword>
<dbReference type="RefSeq" id="WP_106190386.1">
    <property type="nucleotide sequence ID" value="NZ_PVTO01000002.1"/>
</dbReference>
<reference evidence="7 8" key="1">
    <citation type="submission" date="2018-03" db="EMBL/GenBank/DDBJ databases">
        <title>Genomic Encyclopedia of Archaeal and Bacterial Type Strains, Phase II (KMG-II): from individual species to whole genera.</title>
        <authorList>
            <person name="Goeker M."/>
        </authorList>
    </citation>
    <scope>NUCLEOTIDE SEQUENCE [LARGE SCALE GENOMIC DNA]</scope>
    <source>
        <strain evidence="7 8">DSM 13175</strain>
    </source>
</reference>
<proteinExistence type="predicted"/>
<dbReference type="OrthoDB" id="9804377at2"/>
<evidence type="ECO:0000256" key="5">
    <source>
        <dbReference type="NCBIfam" id="TIGR01378"/>
    </source>
</evidence>
<feature type="domain" description="Thiamin pyrophosphokinase thiamin-binding" evidence="6">
    <location>
        <begin position="144"/>
        <end position="208"/>
    </location>
</feature>
<keyword evidence="2" id="KW-0547">Nucleotide-binding</keyword>
<dbReference type="AlphaFoldDB" id="A0A2T0WAV1"/>
<dbReference type="CDD" id="cd07995">
    <property type="entry name" value="TPK"/>
    <property type="match status" value="1"/>
</dbReference>
<dbReference type="GO" id="GO:0005524">
    <property type="term" value="F:ATP binding"/>
    <property type="evidence" value="ECO:0007669"/>
    <property type="project" value="UniProtKB-KW"/>
</dbReference>
<keyword evidence="8" id="KW-1185">Reference proteome</keyword>
<accession>A0A2T0WAV1</accession>
<dbReference type="SUPFAM" id="SSF63999">
    <property type="entry name" value="Thiamin pyrophosphokinase, catalytic domain"/>
    <property type="match status" value="1"/>
</dbReference>
<gene>
    <name evidence="7" type="ORF">CLV38_10212</name>
</gene>
<dbReference type="Pfam" id="PF04263">
    <property type="entry name" value="TPK_catalytic"/>
    <property type="match status" value="1"/>
</dbReference>
<evidence type="ECO:0000313" key="8">
    <source>
        <dbReference type="Proteomes" id="UP000238205"/>
    </source>
</evidence>
<keyword evidence="1" id="KW-0808">Transferase</keyword>
<dbReference type="EMBL" id="PVTO01000002">
    <property type="protein sequence ID" value="PRY83831.1"/>
    <property type="molecule type" value="Genomic_DNA"/>
</dbReference>
<dbReference type="GO" id="GO:0016301">
    <property type="term" value="F:kinase activity"/>
    <property type="evidence" value="ECO:0007669"/>
    <property type="project" value="UniProtKB-KW"/>
</dbReference>
<dbReference type="NCBIfam" id="TIGR01378">
    <property type="entry name" value="thi_PPkinase"/>
    <property type="match status" value="1"/>
</dbReference>
<dbReference type="GO" id="GO:0030975">
    <property type="term" value="F:thiamine binding"/>
    <property type="evidence" value="ECO:0007669"/>
    <property type="project" value="InterPro"/>
</dbReference>
<dbReference type="PANTHER" id="PTHR41299">
    <property type="entry name" value="THIAMINE PYROPHOSPHOKINASE"/>
    <property type="match status" value="1"/>
</dbReference>
<dbReference type="InterPro" id="IPR036759">
    <property type="entry name" value="TPK_catalytic_sf"/>
</dbReference>
<dbReference type="Pfam" id="PF04265">
    <property type="entry name" value="TPK_B1_binding"/>
    <property type="match status" value="1"/>
</dbReference>
<name>A0A2T0WAV1_9LACT</name>
<dbReference type="InterPro" id="IPR007373">
    <property type="entry name" value="Thiamin_PyroPKinase_B1-bd"/>
</dbReference>
<evidence type="ECO:0000256" key="4">
    <source>
        <dbReference type="ARBA" id="ARBA00022840"/>
    </source>
</evidence>
<evidence type="ECO:0000259" key="6">
    <source>
        <dbReference type="SMART" id="SM00983"/>
    </source>
</evidence>
<dbReference type="PANTHER" id="PTHR41299:SF1">
    <property type="entry name" value="THIAMINE PYROPHOSPHOKINASE"/>
    <property type="match status" value="1"/>
</dbReference>